<comment type="caution">
    <text evidence="2">The sequence shown here is derived from an EMBL/GenBank/DDBJ whole genome shotgun (WGS) entry which is preliminary data.</text>
</comment>
<evidence type="ECO:0000313" key="2">
    <source>
        <dbReference type="EMBL" id="KKL47113.1"/>
    </source>
</evidence>
<evidence type="ECO:0000256" key="1">
    <source>
        <dbReference type="SAM" id="MobiDB-lite"/>
    </source>
</evidence>
<dbReference type="EMBL" id="LAZR01033787">
    <property type="protein sequence ID" value="KKL47113.1"/>
    <property type="molecule type" value="Genomic_DNA"/>
</dbReference>
<dbReference type="AlphaFoldDB" id="A0A0F9CCI2"/>
<reference evidence="2" key="1">
    <citation type="journal article" date="2015" name="Nature">
        <title>Complex archaea that bridge the gap between prokaryotes and eukaryotes.</title>
        <authorList>
            <person name="Spang A."/>
            <person name="Saw J.H."/>
            <person name="Jorgensen S.L."/>
            <person name="Zaremba-Niedzwiedzka K."/>
            <person name="Martijn J."/>
            <person name="Lind A.E."/>
            <person name="van Eijk R."/>
            <person name="Schleper C."/>
            <person name="Guy L."/>
            <person name="Ettema T.J."/>
        </authorList>
    </citation>
    <scope>NUCLEOTIDE SEQUENCE</scope>
</reference>
<feature type="region of interest" description="Disordered" evidence="1">
    <location>
        <begin position="64"/>
        <end position="85"/>
    </location>
</feature>
<name>A0A0F9CCI2_9ZZZZ</name>
<accession>A0A0F9CCI2</accession>
<proteinExistence type="predicted"/>
<feature type="compositionally biased region" description="Basic and acidic residues" evidence="1">
    <location>
        <begin position="64"/>
        <end position="73"/>
    </location>
</feature>
<gene>
    <name evidence="2" type="ORF">LCGC14_2338780</name>
</gene>
<protein>
    <submittedName>
        <fullName evidence="2">Uncharacterized protein</fullName>
    </submittedName>
</protein>
<organism evidence="2">
    <name type="scientific">marine sediment metagenome</name>
    <dbReference type="NCBI Taxonomy" id="412755"/>
    <lineage>
        <taxon>unclassified sequences</taxon>
        <taxon>metagenomes</taxon>
        <taxon>ecological metagenomes</taxon>
    </lineage>
</organism>
<sequence>MAILGTNDVVSRLQAEGFHVSKSRIESFLASGKVPPPELVGTSRAWTDDDIARVRARLVALDGRPELRNEGEARSTATGADGSPS</sequence>